<comment type="caution">
    <text evidence="2">The sequence shown here is derived from an EMBL/GenBank/DDBJ whole genome shotgun (WGS) entry which is preliminary data.</text>
</comment>
<dbReference type="Pfam" id="PF02082">
    <property type="entry name" value="Rrf2"/>
    <property type="match status" value="1"/>
</dbReference>
<dbReference type="PROSITE" id="PS51197">
    <property type="entry name" value="HTH_RRF2_2"/>
    <property type="match status" value="1"/>
</dbReference>
<dbReference type="Gene3D" id="1.10.10.10">
    <property type="entry name" value="Winged helix-like DNA-binding domain superfamily/Winged helix DNA-binding domain"/>
    <property type="match status" value="1"/>
</dbReference>
<dbReference type="SUPFAM" id="SSF46785">
    <property type="entry name" value="Winged helix' DNA-binding domain"/>
    <property type="match status" value="1"/>
</dbReference>
<protein>
    <submittedName>
        <fullName evidence="2">Rrf2 family nitric oxide-sensitive transcriptional repressor</fullName>
    </submittedName>
</protein>
<organism evidence="2 3">
    <name type="scientific">Muricoccus pecuniae</name>
    <dbReference type="NCBI Taxonomy" id="693023"/>
    <lineage>
        <taxon>Bacteria</taxon>
        <taxon>Pseudomonadati</taxon>
        <taxon>Pseudomonadota</taxon>
        <taxon>Alphaproteobacteria</taxon>
        <taxon>Acetobacterales</taxon>
        <taxon>Roseomonadaceae</taxon>
        <taxon>Muricoccus</taxon>
    </lineage>
</organism>
<dbReference type="GO" id="GO:0005829">
    <property type="term" value="C:cytosol"/>
    <property type="evidence" value="ECO:0007669"/>
    <property type="project" value="TreeGrafter"/>
</dbReference>
<dbReference type="InterPro" id="IPR036388">
    <property type="entry name" value="WH-like_DNA-bd_sf"/>
</dbReference>
<dbReference type="InterPro" id="IPR036390">
    <property type="entry name" value="WH_DNA-bd_sf"/>
</dbReference>
<keyword evidence="3" id="KW-1185">Reference proteome</keyword>
<evidence type="ECO:0000313" key="2">
    <source>
        <dbReference type="EMBL" id="MBB5692375.1"/>
    </source>
</evidence>
<reference evidence="2 3" key="1">
    <citation type="submission" date="2020-08" db="EMBL/GenBank/DDBJ databases">
        <title>Genomic Encyclopedia of Type Strains, Phase IV (KMG-IV): sequencing the most valuable type-strain genomes for metagenomic binning, comparative biology and taxonomic classification.</title>
        <authorList>
            <person name="Goeker M."/>
        </authorList>
    </citation>
    <scope>NUCLEOTIDE SEQUENCE [LARGE SCALE GENOMIC DNA]</scope>
    <source>
        <strain evidence="2 3">DSM 25622</strain>
    </source>
</reference>
<dbReference type="NCBIfam" id="TIGR00738">
    <property type="entry name" value="rrf2_super"/>
    <property type="match status" value="1"/>
</dbReference>
<evidence type="ECO:0000256" key="1">
    <source>
        <dbReference type="ARBA" id="ARBA00023125"/>
    </source>
</evidence>
<proteinExistence type="predicted"/>
<dbReference type="GO" id="GO:0003700">
    <property type="term" value="F:DNA-binding transcription factor activity"/>
    <property type="evidence" value="ECO:0007669"/>
    <property type="project" value="TreeGrafter"/>
</dbReference>
<dbReference type="PANTHER" id="PTHR33221:SF4">
    <property type="entry name" value="HTH-TYPE TRANSCRIPTIONAL REPRESSOR NSRR"/>
    <property type="match status" value="1"/>
</dbReference>
<gene>
    <name evidence="2" type="ORF">FHS87_000386</name>
</gene>
<dbReference type="InterPro" id="IPR000944">
    <property type="entry name" value="Tscrpt_reg_Rrf2"/>
</dbReference>
<dbReference type="EMBL" id="JACIJD010000001">
    <property type="protein sequence ID" value="MBB5692375.1"/>
    <property type="molecule type" value="Genomic_DNA"/>
</dbReference>
<name>A0A840XV13_9PROT</name>
<dbReference type="RefSeq" id="WP_184513228.1">
    <property type="nucleotide sequence ID" value="NZ_JACIJD010000001.1"/>
</dbReference>
<keyword evidence="1" id="KW-0238">DNA-binding</keyword>
<accession>A0A840XV13</accession>
<dbReference type="AlphaFoldDB" id="A0A840XV13"/>
<dbReference type="Proteomes" id="UP000580654">
    <property type="component" value="Unassembled WGS sequence"/>
</dbReference>
<dbReference type="PANTHER" id="PTHR33221">
    <property type="entry name" value="WINGED HELIX-TURN-HELIX TRANSCRIPTIONAL REGULATOR, RRF2 FAMILY"/>
    <property type="match status" value="1"/>
</dbReference>
<sequence>MRLLASTDFALRLLMRLGADEGRHRTTEALAREIGVPRNHIHKIVQDLTEAGFVRTLRGARGGVMLARPAAEISLGAVVRHLERGQALVECFLPDGGSCCLSPDCRLRARLARAREAFLAELDDSRLADCLPAPVAPVLTPDIAGCAPV</sequence>
<evidence type="ECO:0000313" key="3">
    <source>
        <dbReference type="Proteomes" id="UP000580654"/>
    </source>
</evidence>
<dbReference type="GO" id="GO:0003677">
    <property type="term" value="F:DNA binding"/>
    <property type="evidence" value="ECO:0007669"/>
    <property type="project" value="UniProtKB-KW"/>
</dbReference>